<evidence type="ECO:0000313" key="3">
    <source>
        <dbReference type="Proteomes" id="UP000094112"/>
    </source>
</evidence>
<keyword evidence="3" id="KW-1185">Reference proteome</keyword>
<evidence type="ECO:0000313" key="2">
    <source>
        <dbReference type="EMBL" id="ODQ58034.1"/>
    </source>
</evidence>
<dbReference type="PANTHER" id="PTHR15020:SF50">
    <property type="entry name" value="UPF0659 PROTEIN YMR090W"/>
    <property type="match status" value="1"/>
</dbReference>
<dbReference type="OrthoDB" id="10254604at2759"/>
<dbReference type="Pfam" id="PF13460">
    <property type="entry name" value="NAD_binding_10"/>
    <property type="match status" value="1"/>
</dbReference>
<dbReference type="STRING" id="683960.A0A1E3NY98"/>
<dbReference type="GeneID" id="30203735"/>
<dbReference type="Proteomes" id="UP000094112">
    <property type="component" value="Unassembled WGS sequence"/>
</dbReference>
<dbReference type="Gene3D" id="3.40.50.720">
    <property type="entry name" value="NAD(P)-binding Rossmann-like Domain"/>
    <property type="match status" value="1"/>
</dbReference>
<reference evidence="2 3" key="1">
    <citation type="journal article" date="2016" name="Proc. Natl. Acad. Sci. U.S.A.">
        <title>Comparative genomics of biotechnologically important yeasts.</title>
        <authorList>
            <person name="Riley R."/>
            <person name="Haridas S."/>
            <person name="Wolfe K.H."/>
            <person name="Lopes M.R."/>
            <person name="Hittinger C.T."/>
            <person name="Goeker M."/>
            <person name="Salamov A.A."/>
            <person name="Wisecaver J.H."/>
            <person name="Long T.M."/>
            <person name="Calvey C.H."/>
            <person name="Aerts A.L."/>
            <person name="Barry K.W."/>
            <person name="Choi C."/>
            <person name="Clum A."/>
            <person name="Coughlan A.Y."/>
            <person name="Deshpande S."/>
            <person name="Douglass A.P."/>
            <person name="Hanson S.J."/>
            <person name="Klenk H.-P."/>
            <person name="LaButti K.M."/>
            <person name="Lapidus A."/>
            <person name="Lindquist E.A."/>
            <person name="Lipzen A.M."/>
            <person name="Meier-Kolthoff J.P."/>
            <person name="Ohm R.A."/>
            <person name="Otillar R.P."/>
            <person name="Pangilinan J.L."/>
            <person name="Peng Y."/>
            <person name="Rokas A."/>
            <person name="Rosa C.A."/>
            <person name="Scheuner C."/>
            <person name="Sibirny A.A."/>
            <person name="Slot J.C."/>
            <person name="Stielow J.B."/>
            <person name="Sun H."/>
            <person name="Kurtzman C.P."/>
            <person name="Blackwell M."/>
            <person name="Grigoriev I.V."/>
            <person name="Jeffries T.W."/>
        </authorList>
    </citation>
    <scope>NUCLEOTIDE SEQUENCE [LARGE SCALE GENOMIC DNA]</scope>
    <source>
        <strain evidence="3">ATCC 58044 / CBS 1984 / NCYC 433 / NRRL Y-366-8</strain>
    </source>
</reference>
<dbReference type="InterPro" id="IPR016040">
    <property type="entry name" value="NAD(P)-bd_dom"/>
</dbReference>
<dbReference type="InterPro" id="IPR036291">
    <property type="entry name" value="NAD(P)-bd_dom_sf"/>
</dbReference>
<dbReference type="EMBL" id="KV454212">
    <property type="protein sequence ID" value="ODQ58034.1"/>
    <property type="molecule type" value="Genomic_DNA"/>
</dbReference>
<evidence type="ECO:0000259" key="1">
    <source>
        <dbReference type="Pfam" id="PF13460"/>
    </source>
</evidence>
<dbReference type="AlphaFoldDB" id="A0A1E3NY98"/>
<feature type="non-terminal residue" evidence="2">
    <location>
        <position position="160"/>
    </location>
</feature>
<organism evidence="2 3">
    <name type="scientific">Wickerhamomyces anomalus (strain ATCC 58044 / CBS 1984 / NCYC 433 / NRRL Y-366-8)</name>
    <name type="common">Yeast</name>
    <name type="synonym">Hansenula anomala</name>
    <dbReference type="NCBI Taxonomy" id="683960"/>
    <lineage>
        <taxon>Eukaryota</taxon>
        <taxon>Fungi</taxon>
        <taxon>Dikarya</taxon>
        <taxon>Ascomycota</taxon>
        <taxon>Saccharomycotina</taxon>
        <taxon>Saccharomycetes</taxon>
        <taxon>Phaffomycetales</taxon>
        <taxon>Wickerhamomycetaceae</taxon>
        <taxon>Wickerhamomyces</taxon>
    </lineage>
</organism>
<dbReference type="RefSeq" id="XP_019037241.1">
    <property type="nucleotide sequence ID" value="XM_019186489.1"/>
</dbReference>
<dbReference type="PANTHER" id="PTHR15020">
    <property type="entry name" value="FLAVIN REDUCTASE-RELATED"/>
    <property type="match status" value="1"/>
</dbReference>
<accession>A0A1E3NY98</accession>
<dbReference type="SUPFAM" id="SSF51735">
    <property type="entry name" value="NAD(P)-binding Rossmann-fold domains"/>
    <property type="match status" value="1"/>
</dbReference>
<name>A0A1E3NY98_WICAA</name>
<proteinExistence type="predicted"/>
<feature type="domain" description="NAD(P)-binding" evidence="1">
    <location>
        <begin position="8"/>
        <end position="159"/>
    </location>
</feature>
<gene>
    <name evidence="2" type="ORF">WICANDRAFT_95294</name>
</gene>
<sequence length="160" mass="17535">MSKVAVIGATGKTGSLVVQSLTNAGFDVTGLVRNPAKARTIEQFANINFETFPLESTSVSKIALFLKDFDSVVFAAGVADLSKHTDVIQIELDGAMKIIEACEQAGVKRVVFISSIAASDRDFWYDNDYTRVYYTAKRTIDKVLERSMLDYTIVEPGPLV</sequence>
<protein>
    <recommendedName>
        <fullName evidence="1">NAD(P)-binding domain-containing protein</fullName>
    </recommendedName>
</protein>